<dbReference type="InterPro" id="IPR014710">
    <property type="entry name" value="RmlC-like_jellyroll"/>
</dbReference>
<dbReference type="AlphaFoldDB" id="A0A2P8FL30"/>
<dbReference type="SUPFAM" id="SSF51182">
    <property type="entry name" value="RmlC-like cupins"/>
    <property type="match status" value="1"/>
</dbReference>
<protein>
    <submittedName>
        <fullName evidence="2">Cupin domain-containing protein</fullName>
    </submittedName>
</protein>
<sequence>MANNARQINNNQGSHLSIVGDTYRIIISGEQTNGEFAMIDMLVPPGGGPGPHAHASFHESFYVVDGEVEFKTETGKTIAQKGDVITIPKGGAIHSFKNVSDSMAHLLCTVVPAGLDAFFEEIGTPVKPGEFLPHPHLDKDAIEKLMAIAKKYGQEVYPPDYLDK</sequence>
<keyword evidence="3" id="KW-1185">Reference proteome</keyword>
<name>A0A2P8FL30_9BACT</name>
<feature type="domain" description="Cupin type-2" evidence="1">
    <location>
        <begin position="41"/>
        <end position="109"/>
    </location>
</feature>
<dbReference type="OrthoDB" id="9090296at2"/>
<proteinExistence type="predicted"/>
<dbReference type="Pfam" id="PF07883">
    <property type="entry name" value="Cupin_2"/>
    <property type="match status" value="1"/>
</dbReference>
<evidence type="ECO:0000313" key="2">
    <source>
        <dbReference type="EMBL" id="PSL22399.1"/>
    </source>
</evidence>
<dbReference type="Proteomes" id="UP000240978">
    <property type="component" value="Unassembled WGS sequence"/>
</dbReference>
<gene>
    <name evidence="2" type="ORF">CLV42_12225</name>
</gene>
<evidence type="ECO:0000259" key="1">
    <source>
        <dbReference type="Pfam" id="PF07883"/>
    </source>
</evidence>
<reference evidence="2 3" key="1">
    <citation type="submission" date="2018-03" db="EMBL/GenBank/DDBJ databases">
        <title>Genomic Encyclopedia of Archaeal and Bacterial Type Strains, Phase II (KMG-II): from individual species to whole genera.</title>
        <authorList>
            <person name="Goeker M."/>
        </authorList>
    </citation>
    <scope>NUCLEOTIDE SEQUENCE [LARGE SCALE GENOMIC DNA]</scope>
    <source>
        <strain evidence="2 3">DSM 18107</strain>
    </source>
</reference>
<dbReference type="InterPro" id="IPR011051">
    <property type="entry name" value="RmlC_Cupin_sf"/>
</dbReference>
<organism evidence="2 3">
    <name type="scientific">Chitinophaga ginsengisoli</name>
    <dbReference type="NCBI Taxonomy" id="363837"/>
    <lineage>
        <taxon>Bacteria</taxon>
        <taxon>Pseudomonadati</taxon>
        <taxon>Bacteroidota</taxon>
        <taxon>Chitinophagia</taxon>
        <taxon>Chitinophagales</taxon>
        <taxon>Chitinophagaceae</taxon>
        <taxon>Chitinophaga</taxon>
    </lineage>
</organism>
<dbReference type="Gene3D" id="2.60.120.10">
    <property type="entry name" value="Jelly Rolls"/>
    <property type="match status" value="1"/>
</dbReference>
<dbReference type="RefSeq" id="WP_106605932.1">
    <property type="nucleotide sequence ID" value="NZ_PYGK01000022.1"/>
</dbReference>
<comment type="caution">
    <text evidence="2">The sequence shown here is derived from an EMBL/GenBank/DDBJ whole genome shotgun (WGS) entry which is preliminary data.</text>
</comment>
<accession>A0A2P8FL30</accession>
<dbReference type="InterPro" id="IPR013096">
    <property type="entry name" value="Cupin_2"/>
</dbReference>
<dbReference type="EMBL" id="PYGK01000022">
    <property type="protein sequence ID" value="PSL22399.1"/>
    <property type="molecule type" value="Genomic_DNA"/>
</dbReference>
<dbReference type="InterPro" id="IPR053146">
    <property type="entry name" value="QDO-like"/>
</dbReference>
<dbReference type="PANTHER" id="PTHR36440">
    <property type="entry name" value="PUTATIVE (AFU_ORTHOLOGUE AFUA_8G07350)-RELATED"/>
    <property type="match status" value="1"/>
</dbReference>
<evidence type="ECO:0000313" key="3">
    <source>
        <dbReference type="Proteomes" id="UP000240978"/>
    </source>
</evidence>
<dbReference type="PANTHER" id="PTHR36440:SF1">
    <property type="entry name" value="PUTATIVE (AFU_ORTHOLOGUE AFUA_8G07350)-RELATED"/>
    <property type="match status" value="1"/>
</dbReference>